<dbReference type="InterPro" id="IPR001810">
    <property type="entry name" value="F-box_dom"/>
</dbReference>
<organism evidence="2 3">
    <name type="scientific">Somion occarium</name>
    <dbReference type="NCBI Taxonomy" id="3059160"/>
    <lineage>
        <taxon>Eukaryota</taxon>
        <taxon>Fungi</taxon>
        <taxon>Dikarya</taxon>
        <taxon>Basidiomycota</taxon>
        <taxon>Agaricomycotina</taxon>
        <taxon>Agaricomycetes</taxon>
        <taxon>Polyporales</taxon>
        <taxon>Cerrenaceae</taxon>
        <taxon>Somion</taxon>
    </lineage>
</organism>
<reference evidence="3" key="1">
    <citation type="submission" date="2024-04" db="EMBL/GenBank/DDBJ databases">
        <authorList>
            <person name="Shaw F."/>
            <person name="Minotto A."/>
        </authorList>
    </citation>
    <scope>NUCLEOTIDE SEQUENCE [LARGE SCALE GENOMIC DNA]</scope>
</reference>
<accession>A0ABP1D4D7</accession>
<dbReference type="EMBL" id="OZ037945">
    <property type="protein sequence ID" value="CAL1702761.1"/>
    <property type="molecule type" value="Genomic_DNA"/>
</dbReference>
<dbReference type="Proteomes" id="UP001497453">
    <property type="component" value="Chromosome 2"/>
</dbReference>
<evidence type="ECO:0000259" key="1">
    <source>
        <dbReference type="PROSITE" id="PS50181"/>
    </source>
</evidence>
<dbReference type="PROSITE" id="PS50181">
    <property type="entry name" value="FBOX"/>
    <property type="match status" value="1"/>
</dbReference>
<dbReference type="SUPFAM" id="SSF81383">
    <property type="entry name" value="F-box domain"/>
    <property type="match status" value="1"/>
</dbReference>
<dbReference type="Gene3D" id="1.20.1280.50">
    <property type="match status" value="1"/>
</dbReference>
<feature type="domain" description="F-box" evidence="1">
    <location>
        <begin position="11"/>
        <end position="58"/>
    </location>
</feature>
<evidence type="ECO:0000313" key="2">
    <source>
        <dbReference type="EMBL" id="CAL1702761.1"/>
    </source>
</evidence>
<gene>
    <name evidence="2" type="ORF">GFSPODELE1_LOCUS4207</name>
</gene>
<keyword evidence="3" id="KW-1185">Reference proteome</keyword>
<sequence>MENNTSSHASTPSLTDLPTELIVQILHALDFLKDLLRCKQSCKLLDTVVDNNTYLQYQVRLGLNGMQDGTSTKGWPVSDRLRALCEYEKGWDKLQFKEGELIDMDADDVWDLYGNVISQTKSFSGGRLVATQLPSRVRRVSKETWVLDKLPVRYRDFAMDVAQDLLVLMEISDLFQAETLTYYIHLRTLYAGDAHPLAIHARLSYARAIDAFTYHIRISSEYVAIEFCSVMSSTENVLCIWNWKTGQLQMEMVGLLAYNFLTDHHIMLIRHNQGGLHILDLNAVSPGGTRAENVEYVCSFLFPPLHSKLHDVEIRIDPGFSWSPDPKLAIPFSTAAGKRLVAVTLNGMMTFLIPSDTLLPHFYNLPNITSNHQIAWSDWGLKGTRAFSTFSGHSSTWCRNVYGMRFVDLIENDDDTQTIFIADVNQTAVRKASLDSDLAIGSNEDPEHMKVILHSTTTMDLKLFKDPVTTSLPYRWKELPIISDVHYDGAMVTEDAVILVRDDTRESSSYLLLEI</sequence>
<dbReference type="InterPro" id="IPR036047">
    <property type="entry name" value="F-box-like_dom_sf"/>
</dbReference>
<dbReference type="Pfam" id="PF12937">
    <property type="entry name" value="F-box-like"/>
    <property type="match status" value="1"/>
</dbReference>
<evidence type="ECO:0000313" key="3">
    <source>
        <dbReference type="Proteomes" id="UP001497453"/>
    </source>
</evidence>
<name>A0ABP1D4D7_9APHY</name>
<protein>
    <recommendedName>
        <fullName evidence="1">F-box domain-containing protein</fullName>
    </recommendedName>
</protein>
<proteinExistence type="predicted"/>